<evidence type="ECO:0000313" key="2">
    <source>
        <dbReference type="EMBL" id="PQB05275.1"/>
    </source>
</evidence>
<feature type="transmembrane region" description="Helical" evidence="1">
    <location>
        <begin position="206"/>
        <end position="224"/>
    </location>
</feature>
<dbReference type="Gene3D" id="1.20.1260.100">
    <property type="entry name" value="TspO/MBR protein"/>
    <property type="match status" value="1"/>
</dbReference>
<comment type="caution">
    <text evidence="2">The sequence shown here is derived from an EMBL/GenBank/DDBJ whole genome shotgun (WGS) entry which is preliminary data.</text>
</comment>
<feature type="transmembrane region" description="Helical" evidence="1">
    <location>
        <begin position="139"/>
        <end position="169"/>
    </location>
</feature>
<dbReference type="EMBL" id="MQUB01000001">
    <property type="protein sequence ID" value="PQB05275.1"/>
    <property type="molecule type" value="Genomic_DNA"/>
</dbReference>
<dbReference type="PANTHER" id="PTHR33802">
    <property type="entry name" value="SI:CH211-161H7.5-RELATED"/>
    <property type="match status" value="1"/>
</dbReference>
<dbReference type="PANTHER" id="PTHR33802:SF1">
    <property type="entry name" value="XK-RELATED PROTEIN"/>
    <property type="match status" value="1"/>
</dbReference>
<feature type="transmembrane region" description="Helical" evidence="1">
    <location>
        <begin position="81"/>
        <end position="101"/>
    </location>
</feature>
<gene>
    <name evidence="2" type="ORF">BST85_10550</name>
</gene>
<keyword evidence="1" id="KW-0812">Transmembrane</keyword>
<accession>A0A2S7KRL5</accession>
<feature type="transmembrane region" description="Helical" evidence="1">
    <location>
        <begin position="7"/>
        <end position="29"/>
    </location>
</feature>
<feature type="transmembrane region" description="Helical" evidence="1">
    <location>
        <begin position="107"/>
        <end position="127"/>
    </location>
</feature>
<evidence type="ECO:0000313" key="3">
    <source>
        <dbReference type="Proteomes" id="UP000239800"/>
    </source>
</evidence>
<proteinExistence type="predicted"/>
<feature type="transmembrane region" description="Helical" evidence="1">
    <location>
        <begin position="49"/>
        <end position="69"/>
    </location>
</feature>
<feature type="transmembrane region" description="Helical" evidence="1">
    <location>
        <begin position="230"/>
        <end position="251"/>
    </location>
</feature>
<reference evidence="2 3" key="1">
    <citation type="submission" date="2016-11" db="EMBL/GenBank/DDBJ databases">
        <title>Trade-off between light-utilization and light-protection in marine flavobacteria.</title>
        <authorList>
            <person name="Kumagai Y."/>
        </authorList>
    </citation>
    <scope>NUCLEOTIDE SEQUENCE [LARGE SCALE GENOMIC DNA]</scope>
    <source>
        <strain evidence="2 3">NBRC 107741</strain>
    </source>
</reference>
<sequence length="264" mass="29661">MKKRLQIGNLIALVVVIAVNYLSNTGMIANQTIGEVSDQLNNSFTPAGYTFSIWGLIYLLLIGFAVYQAKGLWNKSADDSFVNEIGWWFMISCLANCIWIVCWLNLWVGWSLIAMLILLISLLAIVLKNRMELWDAPNPVIFFLWWPFVIYSGWITVATVANVAAYLTWTNWDGWGLDESTWTVIMIGIAGLINLVVTWLRNMREFALVGAWALFGIAAANAATNPGIQRTAIITGIILLLSSTTHALINWKTSPLYRMIRPKK</sequence>
<name>A0A2S7KRL5_9FLAO</name>
<organism evidence="2 3">
    <name type="scientific">Aureitalea marina</name>
    <dbReference type="NCBI Taxonomy" id="930804"/>
    <lineage>
        <taxon>Bacteria</taxon>
        <taxon>Pseudomonadati</taxon>
        <taxon>Bacteroidota</taxon>
        <taxon>Flavobacteriia</taxon>
        <taxon>Flavobacteriales</taxon>
        <taxon>Flavobacteriaceae</taxon>
        <taxon>Aureitalea</taxon>
    </lineage>
</organism>
<dbReference type="OrthoDB" id="5189031at2"/>
<dbReference type="InterPro" id="IPR038330">
    <property type="entry name" value="TspO/MBR-related_sf"/>
</dbReference>
<evidence type="ECO:0008006" key="4">
    <source>
        <dbReference type="Google" id="ProtNLM"/>
    </source>
</evidence>
<evidence type="ECO:0000256" key="1">
    <source>
        <dbReference type="SAM" id="Phobius"/>
    </source>
</evidence>
<feature type="transmembrane region" description="Helical" evidence="1">
    <location>
        <begin position="181"/>
        <end position="199"/>
    </location>
</feature>
<dbReference type="Proteomes" id="UP000239800">
    <property type="component" value="Unassembled WGS sequence"/>
</dbReference>
<keyword evidence="3" id="KW-1185">Reference proteome</keyword>
<protein>
    <recommendedName>
        <fullName evidence="4">Tryptophan-rich sensory protein</fullName>
    </recommendedName>
</protein>
<keyword evidence="1" id="KW-0472">Membrane</keyword>
<dbReference type="AlphaFoldDB" id="A0A2S7KRL5"/>
<keyword evidence="1" id="KW-1133">Transmembrane helix</keyword>
<dbReference type="RefSeq" id="WP_104813210.1">
    <property type="nucleotide sequence ID" value="NZ_MQUB01000001.1"/>
</dbReference>